<feature type="signal peptide" evidence="1">
    <location>
        <begin position="1"/>
        <end position="27"/>
    </location>
</feature>
<dbReference type="GO" id="GO:0008233">
    <property type="term" value="F:peptidase activity"/>
    <property type="evidence" value="ECO:0007669"/>
    <property type="project" value="InterPro"/>
</dbReference>
<dbReference type="InterPro" id="IPR005074">
    <property type="entry name" value="Peptidase_C39"/>
</dbReference>
<dbReference type="Pfam" id="PF03412">
    <property type="entry name" value="Peptidase_C39"/>
    <property type="match status" value="1"/>
</dbReference>
<reference evidence="3 4" key="1">
    <citation type="submission" date="2015-06" db="EMBL/GenBank/DDBJ databases">
        <title>Draft genome sequencing of a biphenyl-degrading bacterium, Janthinobacterium lividum MEG1.</title>
        <authorList>
            <person name="Shimodaira J."/>
            <person name="Hatta T."/>
        </authorList>
    </citation>
    <scope>NUCLEOTIDE SEQUENCE [LARGE SCALE GENOMIC DNA]</scope>
    <source>
        <strain evidence="3 4">MEG1</strain>
    </source>
</reference>
<keyword evidence="1" id="KW-0732">Signal</keyword>
<organism evidence="3 4">
    <name type="scientific">Janthinobacterium lividum</name>
    <dbReference type="NCBI Taxonomy" id="29581"/>
    <lineage>
        <taxon>Bacteria</taxon>
        <taxon>Pseudomonadati</taxon>
        <taxon>Pseudomonadota</taxon>
        <taxon>Betaproteobacteria</taxon>
        <taxon>Burkholderiales</taxon>
        <taxon>Oxalobacteraceae</taxon>
        <taxon>Janthinobacterium</taxon>
    </lineage>
</organism>
<feature type="domain" description="Peptidase C39" evidence="2">
    <location>
        <begin position="55"/>
        <end position="185"/>
    </location>
</feature>
<dbReference type="GO" id="GO:0005524">
    <property type="term" value="F:ATP binding"/>
    <property type="evidence" value="ECO:0007669"/>
    <property type="project" value="InterPro"/>
</dbReference>
<dbReference type="RefSeq" id="WP_071077216.1">
    <property type="nucleotide sequence ID" value="NZ_LFKP01000008.1"/>
</dbReference>
<name>A0A1S1U7T1_9BURK</name>
<dbReference type="Proteomes" id="UP000179840">
    <property type="component" value="Unassembled WGS sequence"/>
</dbReference>
<dbReference type="GO" id="GO:0016020">
    <property type="term" value="C:membrane"/>
    <property type="evidence" value="ECO:0007669"/>
    <property type="project" value="InterPro"/>
</dbReference>
<dbReference type="Gene3D" id="3.90.70.10">
    <property type="entry name" value="Cysteine proteinases"/>
    <property type="match status" value="1"/>
</dbReference>
<dbReference type="GO" id="GO:0006508">
    <property type="term" value="P:proteolysis"/>
    <property type="evidence" value="ECO:0007669"/>
    <property type="project" value="InterPro"/>
</dbReference>
<dbReference type="AlphaFoldDB" id="A0A1S1U7T1"/>
<dbReference type="CDD" id="cd02423">
    <property type="entry name" value="Peptidase_C39G"/>
    <property type="match status" value="1"/>
</dbReference>
<proteinExistence type="predicted"/>
<comment type="caution">
    <text evidence="3">The sequence shown here is derived from an EMBL/GenBank/DDBJ whole genome shotgun (WGS) entry which is preliminary data.</text>
</comment>
<feature type="chain" id="PRO_5010265851" evidence="1">
    <location>
        <begin position="28"/>
        <end position="245"/>
    </location>
</feature>
<evidence type="ECO:0000313" key="3">
    <source>
        <dbReference type="EMBL" id="OHV95761.1"/>
    </source>
</evidence>
<evidence type="ECO:0000313" key="4">
    <source>
        <dbReference type="Proteomes" id="UP000179840"/>
    </source>
</evidence>
<evidence type="ECO:0000259" key="2">
    <source>
        <dbReference type="PROSITE" id="PS50990"/>
    </source>
</evidence>
<protein>
    <submittedName>
        <fullName evidence="3">Peptidase C39</fullName>
    </submittedName>
</protein>
<accession>A0A1S1U7T1</accession>
<sequence>MATPSTCSLLMLCLPLLGGVASPGAGAADIGAFGTRFDVPLVSMREARFQRTLHQQYDFSCGSAAVATLLTHHYDDPVTEEFVFEQMYQQGDQQKIRKEGFSLLDIKRFLASRGFLADGFQLPLDKLAEAGFPAIVLVAEKGYRHFVVVKGLNQSRVLIGDPAGGTRAMPRASFEAIWQGRLLFVIHGRAMPSAPGPVATEGAMQAARFNDADDWRAAPQAPLGLAISRSGLDQLTMPKNDGGNF</sequence>
<dbReference type="PROSITE" id="PS50990">
    <property type="entry name" value="PEPTIDASE_C39"/>
    <property type="match status" value="1"/>
</dbReference>
<gene>
    <name evidence="3" type="ORF">AKG95_12575</name>
</gene>
<dbReference type="EMBL" id="LFKP01000008">
    <property type="protein sequence ID" value="OHV95761.1"/>
    <property type="molecule type" value="Genomic_DNA"/>
</dbReference>
<evidence type="ECO:0000256" key="1">
    <source>
        <dbReference type="SAM" id="SignalP"/>
    </source>
</evidence>